<name>A0A7N2R9U6_QUELO</name>
<keyword evidence="3" id="KW-1185">Reference proteome</keyword>
<dbReference type="CDD" id="cd05402">
    <property type="entry name" value="NT_PAP_TUTase"/>
    <property type="match status" value="2"/>
</dbReference>
<organism evidence="2 3">
    <name type="scientific">Quercus lobata</name>
    <name type="common">Valley oak</name>
    <dbReference type="NCBI Taxonomy" id="97700"/>
    <lineage>
        <taxon>Eukaryota</taxon>
        <taxon>Viridiplantae</taxon>
        <taxon>Streptophyta</taxon>
        <taxon>Embryophyta</taxon>
        <taxon>Tracheophyta</taxon>
        <taxon>Spermatophyta</taxon>
        <taxon>Magnoliopsida</taxon>
        <taxon>eudicotyledons</taxon>
        <taxon>Gunneridae</taxon>
        <taxon>Pentapetalae</taxon>
        <taxon>rosids</taxon>
        <taxon>fabids</taxon>
        <taxon>Fagales</taxon>
        <taxon>Fagaceae</taxon>
        <taxon>Quercus</taxon>
    </lineage>
</organism>
<dbReference type="Gramene" id="QL08p061313:mrna">
    <property type="protein sequence ID" value="QL08p061313:mrna"/>
    <property type="gene ID" value="QL08p061313"/>
</dbReference>
<reference evidence="2" key="2">
    <citation type="submission" date="2021-01" db="UniProtKB">
        <authorList>
            <consortium name="EnsemblPlants"/>
        </authorList>
    </citation>
    <scope>IDENTIFICATION</scope>
</reference>
<dbReference type="InterPro" id="IPR054708">
    <property type="entry name" value="MTPAP-like_central"/>
</dbReference>
<dbReference type="PANTHER" id="PTHR12271:SF123">
    <property type="entry name" value="PROTEIN HESO1"/>
    <property type="match status" value="1"/>
</dbReference>
<proteinExistence type="predicted"/>
<reference evidence="2 3" key="1">
    <citation type="journal article" date="2016" name="G3 (Bethesda)">
        <title>First Draft Assembly and Annotation of the Genome of a California Endemic Oak Quercus lobata Nee (Fagaceae).</title>
        <authorList>
            <person name="Sork V.L."/>
            <person name="Fitz-Gibbon S.T."/>
            <person name="Puiu D."/>
            <person name="Crepeau M."/>
            <person name="Gugger P.F."/>
            <person name="Sherman R."/>
            <person name="Stevens K."/>
            <person name="Langley C.H."/>
            <person name="Pellegrini M."/>
            <person name="Salzberg S.L."/>
        </authorList>
    </citation>
    <scope>NUCLEOTIDE SEQUENCE [LARGE SCALE GENOMIC DNA]</scope>
    <source>
        <strain evidence="2 3">cv. SW786</strain>
    </source>
</reference>
<dbReference type="SUPFAM" id="SSF81631">
    <property type="entry name" value="PAP/OAS1 substrate-binding domain"/>
    <property type="match status" value="2"/>
</dbReference>
<evidence type="ECO:0000313" key="2">
    <source>
        <dbReference type="EnsemblPlants" id="QL08p061313:mrna"/>
    </source>
</evidence>
<dbReference type="EnsemblPlants" id="QL08p061313:mrna">
    <property type="protein sequence ID" value="QL08p061313:mrna"/>
    <property type="gene ID" value="QL08p061313"/>
</dbReference>
<dbReference type="Pfam" id="PF22600">
    <property type="entry name" value="MTPAP-like_central"/>
    <property type="match status" value="2"/>
</dbReference>
<evidence type="ECO:0000259" key="1">
    <source>
        <dbReference type="Pfam" id="PF22600"/>
    </source>
</evidence>
<dbReference type="Proteomes" id="UP000594261">
    <property type="component" value="Chromosome 8"/>
</dbReference>
<dbReference type="SUPFAM" id="SSF81301">
    <property type="entry name" value="Nucleotidyltransferase"/>
    <property type="match status" value="2"/>
</dbReference>
<protein>
    <recommendedName>
        <fullName evidence="1">Poly(A) RNA polymerase mitochondrial-like central palm domain-containing protein</fullName>
    </recommendedName>
</protein>
<dbReference type="OMA" id="AFENSHR"/>
<dbReference type="InterPro" id="IPR043519">
    <property type="entry name" value="NT_sf"/>
</dbReference>
<dbReference type="Gene3D" id="3.30.460.10">
    <property type="entry name" value="Beta Polymerase, domain 2"/>
    <property type="match status" value="2"/>
</dbReference>
<dbReference type="PANTHER" id="PTHR12271">
    <property type="entry name" value="POLY A POLYMERASE CID PAP -RELATED"/>
    <property type="match status" value="1"/>
</dbReference>
<feature type="domain" description="Poly(A) RNA polymerase mitochondrial-like central palm" evidence="1">
    <location>
        <begin position="419"/>
        <end position="552"/>
    </location>
</feature>
<dbReference type="Gene3D" id="1.10.1410.10">
    <property type="match status" value="2"/>
</dbReference>
<accession>A0A7N2R9U6</accession>
<dbReference type="GO" id="GO:0050265">
    <property type="term" value="F:RNA uridylyltransferase activity"/>
    <property type="evidence" value="ECO:0007669"/>
    <property type="project" value="TreeGrafter"/>
</dbReference>
<feature type="domain" description="Poly(A) RNA polymerase mitochondrial-like central palm" evidence="1">
    <location>
        <begin position="11"/>
        <end position="144"/>
    </location>
</feature>
<dbReference type="GO" id="GO:0031123">
    <property type="term" value="P:RNA 3'-end processing"/>
    <property type="evidence" value="ECO:0007669"/>
    <property type="project" value="TreeGrafter"/>
</dbReference>
<sequence>MSANSTLEHILEEILEVLKPRHEELATRAQVINELRRVVESVPSLRGAAVESYGSFVSNLFTKWGDVDISINLTKGGYISHVEYDRKIKLLGELKKYLIDQWQMVRLIPARVPILKCESSHNIFSCDISIDNLICQIKSKLLLWISEIDGRFRDMVLLVKEWAKAHEINDATSMGGTFNSYSLTLLVIFHFQTCEPAIFPPLKDIYAGNVTDDLQGLRTERNIAEACAANIRRFRQDKSRRVNHSSLSEIFISFLAKFSDKEFEASKLGICTYSGKCESRRRWSDNSDAILIEDPFDQKENSARAVSMSGLTRISEAFEMSRVISEDQNLDSLLATLVRPQVSQEIRARHNQGQHSGDTGTSSVLVGGLLLGGLAAGTLGYMYAPELSKVAGDLRRKFFDDSYDDSDKWCANSTLEPILEEILKVLKPKQEDLATRAQVINELRRVVESVQSLRGAAVEPFGSFVSNLFTKWSDVDISINLSKEGGYISYVESDRKQRLLVDLQNPLSGQWQKVRLIPAKVPILKCESSHKIFSCDISIDNFKGQMKSKLFLWISEIDGRFRDMILLVKEWAKAHDINDPNSGTINSYSLSLLVIFHFQTCEPAIFPPLKDIYAGNVADDLQGLRTVAERNIAEACAANIKRFRKNIFRRVNHSSLSELFISFLAKFSNIGDKASEQGICTKTGEWVCRRSNKRWSLKTDPILIEDPFEQPENSAKAVRISGLTRISEAFENSHRRLSSADQNQDSLLVTLVRSQVSREIRARLSNPVSYSGGYQPHLTRPHVHRNVNLQAETQNKFQNLRLESNSNNPTLTETVNMYGKFEASESKKQNQFQNSRLESRSYNPSMTEIVQAQSQGQHSGDAGKSSLSFGGLLLGGLVAGLGYMYAPEINKAADGLKKFFDNSDDDSE</sequence>
<dbReference type="AlphaFoldDB" id="A0A7N2R9U6"/>
<evidence type="ECO:0000313" key="3">
    <source>
        <dbReference type="Proteomes" id="UP000594261"/>
    </source>
</evidence>
<dbReference type="EMBL" id="LRBV02000008">
    <property type="status" value="NOT_ANNOTATED_CDS"/>
    <property type="molecule type" value="Genomic_DNA"/>
</dbReference>
<dbReference type="InParanoid" id="A0A7N2R9U6"/>